<dbReference type="SMR" id="A0A1D5NT91"/>
<gene>
    <name evidence="1" type="primary">TOP3A</name>
</gene>
<dbReference type="Proteomes" id="UP000000539">
    <property type="component" value="Chromosome 14"/>
</dbReference>
<organism evidence="1 2">
    <name type="scientific">Gallus gallus</name>
    <name type="common">Chicken</name>
    <dbReference type="NCBI Taxonomy" id="9031"/>
    <lineage>
        <taxon>Eukaryota</taxon>
        <taxon>Metazoa</taxon>
        <taxon>Chordata</taxon>
        <taxon>Craniata</taxon>
        <taxon>Vertebrata</taxon>
        <taxon>Euteleostomi</taxon>
        <taxon>Archelosauria</taxon>
        <taxon>Archosauria</taxon>
        <taxon>Dinosauria</taxon>
        <taxon>Saurischia</taxon>
        <taxon>Theropoda</taxon>
        <taxon>Coelurosauria</taxon>
        <taxon>Aves</taxon>
        <taxon>Neognathae</taxon>
        <taxon>Galloanserae</taxon>
        <taxon>Galliformes</taxon>
        <taxon>Phasianidae</taxon>
        <taxon>Phasianinae</taxon>
        <taxon>Gallus</taxon>
    </lineage>
</organism>
<keyword evidence="2" id="KW-1185">Reference proteome</keyword>
<name>A0A1D5NT91_CHICK</name>
<reference evidence="1" key="1">
    <citation type="submission" date="2020-11" db="EMBL/GenBank/DDBJ databases">
        <title>Gallus gallus (Chicken) genome, bGalGal1, GRCg7b, maternal haplotype autosomes + Z &amp; W.</title>
        <authorList>
            <person name="Warren W."/>
            <person name="Formenti G."/>
            <person name="Fedrigo O."/>
            <person name="Haase B."/>
            <person name="Mountcastle J."/>
            <person name="Balacco J."/>
            <person name="Tracey A."/>
            <person name="Schneider V."/>
            <person name="Okimoto R."/>
            <person name="Cheng H."/>
            <person name="Hawken R."/>
            <person name="Howe K."/>
            <person name="Jarvis E.D."/>
        </authorList>
    </citation>
    <scope>NUCLEOTIDE SEQUENCE [LARGE SCALE GENOMIC DNA]</scope>
    <source>
        <strain evidence="1">Broiler</strain>
    </source>
</reference>
<accession>A0A1D5NT91</accession>
<dbReference type="AlphaFoldDB" id="A0A1D5NT91"/>
<reference evidence="1" key="3">
    <citation type="submission" date="2025-09" db="UniProtKB">
        <authorList>
            <consortium name="Ensembl"/>
        </authorList>
    </citation>
    <scope>IDENTIFICATION</scope>
    <source>
        <strain evidence="1">broiler</strain>
    </source>
</reference>
<protein>
    <submittedName>
        <fullName evidence="1">Topoisomerase (DNA) III alpha</fullName>
    </submittedName>
</protein>
<evidence type="ECO:0000313" key="2">
    <source>
        <dbReference type="Proteomes" id="UP000000539"/>
    </source>
</evidence>
<dbReference type="GeneTree" id="ENSGT00940000156701"/>
<dbReference type="Gene3D" id="3.40.50.140">
    <property type="match status" value="1"/>
</dbReference>
<dbReference type="OrthoDB" id="430051at2759"/>
<proteinExistence type="predicted"/>
<dbReference type="SUPFAM" id="SSF56712">
    <property type="entry name" value="Prokaryotic type I DNA topoisomerase"/>
    <property type="match status" value="1"/>
</dbReference>
<dbReference type="Bgee" id="ENSGALG00000005028">
    <property type="expression patterns" value="Expressed in spermatid and 12 other cell types or tissues"/>
</dbReference>
<dbReference type="VEuPathDB" id="HostDB:geneid_416517"/>
<sequence>MNFQARLLASCGVRMLPQPWRGFSRAAEGPAVQRIRKVLCVAEKNDAARGIADLLSNSRMRRNVTMVMTSVSGHLLAHDFKLPFRKWCVLTASSQV</sequence>
<dbReference type="Ensembl" id="ENSGALT00010042873.1">
    <property type="protein sequence ID" value="ENSGALP00010025363.1"/>
    <property type="gene ID" value="ENSGALG00010017734.1"/>
</dbReference>
<evidence type="ECO:0000313" key="1">
    <source>
        <dbReference type="Ensembl" id="ENSGALP00010025363.1"/>
    </source>
</evidence>
<dbReference type="InterPro" id="IPR023405">
    <property type="entry name" value="Topo_IA_core_domain"/>
</dbReference>
<reference evidence="1" key="2">
    <citation type="submission" date="2025-08" db="UniProtKB">
        <authorList>
            <consortium name="Ensembl"/>
        </authorList>
    </citation>
    <scope>IDENTIFICATION</scope>
    <source>
        <strain evidence="1">broiler</strain>
    </source>
</reference>